<dbReference type="STRING" id="582667.SAMN05192568_1004203"/>
<organism evidence="5 6">
    <name type="scientific">Methylobacterium pseudosasicola</name>
    <dbReference type="NCBI Taxonomy" id="582667"/>
    <lineage>
        <taxon>Bacteria</taxon>
        <taxon>Pseudomonadati</taxon>
        <taxon>Pseudomonadota</taxon>
        <taxon>Alphaproteobacteria</taxon>
        <taxon>Hyphomicrobiales</taxon>
        <taxon>Methylobacteriaceae</taxon>
        <taxon>Methylobacterium</taxon>
    </lineage>
</organism>
<evidence type="ECO:0000313" key="6">
    <source>
        <dbReference type="Proteomes" id="UP000199048"/>
    </source>
</evidence>
<keyword evidence="2" id="KW-0175">Coiled coil</keyword>
<sequence length="482" mass="52145">MPNGAAGLLLDESRRTVPLRIMPAELRPSMKGRRVKTWSRSVNPELFAGMAPRGGASLRRVFAVSIAALLGLAAQPAFAEYRIAAGDTVEVTALSIPGFKQEATVGVDGTVMVPLLGDVPAAGLTVAELRKNLQTALPAKAVRQRNSEGRESIAVIEPDEIGVRISKYQPVYLSGDVTKQGEHPFHPGMTVRQAVALAGGYNLLRFRMENPVIESANLRAEYDAVWASIARESANVWRLKAIIAGARPDKAAQASPAGTEAPLNVPPSRATVAQKLAEQQLRVQMSDIGKEKDHLQRALVRAQGQLVSLTEQQAKEKEGVTADADEYDAVRALFQRGAVVTTRLTDARRAVLLSSTRALQTTVQVSQLERDKGELTRRLERVDDQQALEAMEKLQVSEDNLTALRSRLNSVNDKLVYTGALRTQLLSGNRVKASIAVFRPNKTKPSMIDVAEDTELQPGDVVEVVLKPDPALRGIGDGTGQN</sequence>
<accession>A0A1I4HG23</accession>
<reference evidence="6" key="1">
    <citation type="submission" date="2016-10" db="EMBL/GenBank/DDBJ databases">
        <authorList>
            <person name="Varghese N."/>
            <person name="Submissions S."/>
        </authorList>
    </citation>
    <scope>NUCLEOTIDE SEQUENCE [LARGE SCALE GENOMIC DNA]</scope>
    <source>
        <strain evidence="6">BL36</strain>
    </source>
</reference>
<feature type="domain" description="Polysaccharide export protein N-terminal" evidence="3">
    <location>
        <begin position="78"/>
        <end position="143"/>
    </location>
</feature>
<dbReference type="PANTHER" id="PTHR33619">
    <property type="entry name" value="POLYSACCHARIDE EXPORT PROTEIN GFCE-RELATED"/>
    <property type="match status" value="1"/>
</dbReference>
<keyword evidence="1" id="KW-0732">Signal</keyword>
<dbReference type="Pfam" id="PF02563">
    <property type="entry name" value="Poly_export"/>
    <property type="match status" value="1"/>
</dbReference>
<evidence type="ECO:0000259" key="4">
    <source>
        <dbReference type="Pfam" id="PF25994"/>
    </source>
</evidence>
<dbReference type="EMBL" id="FOTK01000004">
    <property type="protein sequence ID" value="SFL40677.1"/>
    <property type="molecule type" value="Genomic_DNA"/>
</dbReference>
<gene>
    <name evidence="5" type="ORF">SAMN05192568_1004203</name>
</gene>
<evidence type="ECO:0000256" key="2">
    <source>
        <dbReference type="SAM" id="Coils"/>
    </source>
</evidence>
<dbReference type="InterPro" id="IPR058781">
    <property type="entry name" value="HH_AprE-like"/>
</dbReference>
<dbReference type="AlphaFoldDB" id="A0A1I4HG23"/>
<evidence type="ECO:0000259" key="3">
    <source>
        <dbReference type="Pfam" id="PF02563"/>
    </source>
</evidence>
<protein>
    <submittedName>
        <fullName evidence="5">Polysaccharide export outer membrane protein</fullName>
    </submittedName>
</protein>
<proteinExistence type="predicted"/>
<dbReference type="Pfam" id="PF25994">
    <property type="entry name" value="HH_AprE"/>
    <property type="match status" value="1"/>
</dbReference>
<name>A0A1I4HG23_9HYPH</name>
<keyword evidence="6" id="KW-1185">Reference proteome</keyword>
<dbReference type="GO" id="GO:0015159">
    <property type="term" value="F:polysaccharide transmembrane transporter activity"/>
    <property type="evidence" value="ECO:0007669"/>
    <property type="project" value="InterPro"/>
</dbReference>
<feature type="domain" description="AprE-like long alpha-helical hairpin" evidence="4">
    <location>
        <begin position="219"/>
        <end position="413"/>
    </location>
</feature>
<evidence type="ECO:0000256" key="1">
    <source>
        <dbReference type="ARBA" id="ARBA00022729"/>
    </source>
</evidence>
<feature type="coiled-coil region" evidence="2">
    <location>
        <begin position="365"/>
        <end position="414"/>
    </location>
</feature>
<dbReference type="InterPro" id="IPR003715">
    <property type="entry name" value="Poly_export_N"/>
</dbReference>
<evidence type="ECO:0000313" key="5">
    <source>
        <dbReference type="EMBL" id="SFL40677.1"/>
    </source>
</evidence>
<dbReference type="InterPro" id="IPR049712">
    <property type="entry name" value="Poly_export"/>
</dbReference>
<dbReference type="Gene3D" id="3.30.1950.10">
    <property type="entry name" value="wza like domain"/>
    <property type="match status" value="1"/>
</dbReference>
<dbReference type="Proteomes" id="UP000199048">
    <property type="component" value="Unassembled WGS sequence"/>
</dbReference>
<dbReference type="PANTHER" id="PTHR33619:SF3">
    <property type="entry name" value="POLYSACCHARIDE EXPORT PROTEIN GFCE-RELATED"/>
    <property type="match status" value="1"/>
</dbReference>